<dbReference type="Proteomes" id="UP000095645">
    <property type="component" value="Unassembled WGS sequence"/>
</dbReference>
<evidence type="ECO:0000313" key="2">
    <source>
        <dbReference type="Proteomes" id="UP000095645"/>
    </source>
</evidence>
<protein>
    <submittedName>
        <fullName evidence="1">Uncharacterized protein</fullName>
    </submittedName>
</protein>
<reference evidence="1 2" key="1">
    <citation type="submission" date="2015-09" db="EMBL/GenBank/DDBJ databases">
        <authorList>
            <consortium name="Pathogen Informatics"/>
        </authorList>
    </citation>
    <scope>NUCLEOTIDE SEQUENCE [LARGE SCALE GENOMIC DNA]</scope>
    <source>
        <strain evidence="1 2">2789STDY5834861</strain>
    </source>
</reference>
<dbReference type="EMBL" id="CYZP01000060">
    <property type="protein sequence ID" value="CUO70884.1"/>
    <property type="molecule type" value="Genomic_DNA"/>
</dbReference>
<accession>A0A174H7L8</accession>
<gene>
    <name evidence="1" type="ORF">ERS852476_03701</name>
</gene>
<sequence length="71" mass="8109">MDCKLAREIPKSFCSDDETIGLVQEIYGTKVNKGICCVFRYNNLPAKNVLPEYVCDYKKRAGLFQRSADLE</sequence>
<organism evidence="1 2">
    <name type="scientific">Blautia obeum</name>
    <dbReference type="NCBI Taxonomy" id="40520"/>
    <lineage>
        <taxon>Bacteria</taxon>
        <taxon>Bacillati</taxon>
        <taxon>Bacillota</taxon>
        <taxon>Clostridia</taxon>
        <taxon>Lachnospirales</taxon>
        <taxon>Lachnospiraceae</taxon>
        <taxon>Blautia</taxon>
    </lineage>
</organism>
<evidence type="ECO:0000313" key="1">
    <source>
        <dbReference type="EMBL" id="CUO70884.1"/>
    </source>
</evidence>
<dbReference type="AlphaFoldDB" id="A0A174H7L8"/>
<proteinExistence type="predicted"/>
<name>A0A174H7L8_9FIRM</name>